<keyword evidence="1" id="KW-0175">Coiled coil</keyword>
<feature type="region of interest" description="Disordered" evidence="2">
    <location>
        <begin position="1"/>
        <end position="46"/>
    </location>
</feature>
<feature type="compositionally biased region" description="Polar residues" evidence="2">
    <location>
        <begin position="151"/>
        <end position="165"/>
    </location>
</feature>
<name>A0A1Q2ZZR7_ZYGRO</name>
<reference evidence="4 5" key="1">
    <citation type="submission" date="2016-08" db="EMBL/GenBank/DDBJ databases">
        <title>Draft genome sequence of allopolyploid Zygosaccharomyces rouxii.</title>
        <authorList>
            <person name="Watanabe J."/>
            <person name="Uehara K."/>
            <person name="Mogi Y."/>
            <person name="Tsukioka Y."/>
        </authorList>
    </citation>
    <scope>NUCLEOTIDE SEQUENCE [LARGE SCALE GENOMIC DNA]</scope>
    <source>
        <strain evidence="4 5">NBRC 110957</strain>
    </source>
</reference>
<keyword evidence="3" id="KW-1133">Transmembrane helix</keyword>
<sequence length="486" mass="54858">MWKMNSSIERKDHSTQNANSIINERKASTPSTSTTKGSMNVQNKPGFQKRMSLPTISVNDKPIRNRQSSLPGYNPSTTIDKHLHGHMSQDLSSAATGMFSECMFQPPPKAKDELPPSPSSIHTKPDWIDLEYSKRNPPAQSPSCKIKRHQNQNTPNSGWHNTNPSHYHGKRHPARSYSSTFAPDRKRLVNQFLKSVEPVPSNDSTSTKEQTPSTLTPSTGIDPESIYLGQKSSLHALLYFDLEQLQRSMAKPPQVSVTGPPGSSSTSSVSSSSVLPEENSSSSSSLFGVSDESYMPPEFDIDTATYDLNSGICQNYNELDYCRKHVATQLHNFENVIKQSFKEIIIKDEFEFQKSLKTFDSLVGDLRKLKEQVLQMYESIKNKSLVSLRREFDENEQGTFISRTNAAVEANVRQLRSLENRIEISKRKLVRQKDTLKKMESLLSLKDDMLASQRNTKLAYQYRYMVFDLGVFTVLICIFALGKLLL</sequence>
<dbReference type="GO" id="GO:0005783">
    <property type="term" value="C:endoplasmic reticulum"/>
    <property type="evidence" value="ECO:0007669"/>
    <property type="project" value="InterPro"/>
</dbReference>
<feature type="compositionally biased region" description="Polar residues" evidence="2">
    <location>
        <begin position="15"/>
        <end position="45"/>
    </location>
</feature>
<dbReference type="Pfam" id="PF13694">
    <property type="entry name" value="Hph"/>
    <property type="match status" value="1"/>
</dbReference>
<dbReference type="eggNOG" id="ENOG502RZP4">
    <property type="taxonomic scope" value="Eukaryota"/>
</dbReference>
<organism evidence="4 5">
    <name type="scientific">Zygosaccharomyces rouxii</name>
    <dbReference type="NCBI Taxonomy" id="4956"/>
    <lineage>
        <taxon>Eukaryota</taxon>
        <taxon>Fungi</taxon>
        <taxon>Dikarya</taxon>
        <taxon>Ascomycota</taxon>
        <taxon>Saccharomycotina</taxon>
        <taxon>Saccharomycetes</taxon>
        <taxon>Saccharomycetales</taxon>
        <taxon>Saccharomycetaceae</taxon>
        <taxon>Zygosaccharomyces</taxon>
    </lineage>
</organism>
<dbReference type="Proteomes" id="UP000187013">
    <property type="component" value="Unassembled WGS sequence"/>
</dbReference>
<keyword evidence="3" id="KW-0812">Transmembrane</keyword>
<feature type="coiled-coil region" evidence="1">
    <location>
        <begin position="408"/>
        <end position="435"/>
    </location>
</feature>
<dbReference type="OMA" id="MEVCQER"/>
<evidence type="ECO:0000256" key="3">
    <source>
        <dbReference type="SAM" id="Phobius"/>
    </source>
</evidence>
<proteinExistence type="predicted"/>
<dbReference type="InterPro" id="IPR025752">
    <property type="entry name" value="HPH_family"/>
</dbReference>
<feature type="transmembrane region" description="Helical" evidence="3">
    <location>
        <begin position="464"/>
        <end position="485"/>
    </location>
</feature>
<protein>
    <submittedName>
        <fullName evidence="4">Uncharacterized protein</fullName>
    </submittedName>
</protein>
<dbReference type="AlphaFoldDB" id="A0A1Q2ZZR7"/>
<accession>A0A1Q2ZZR7</accession>
<feature type="compositionally biased region" description="Polar residues" evidence="2">
    <location>
        <begin position="201"/>
        <end position="219"/>
    </location>
</feature>
<feature type="region of interest" description="Disordered" evidence="2">
    <location>
        <begin position="251"/>
        <end position="289"/>
    </location>
</feature>
<feature type="region of interest" description="Disordered" evidence="2">
    <location>
        <begin position="196"/>
        <end position="224"/>
    </location>
</feature>
<evidence type="ECO:0000313" key="5">
    <source>
        <dbReference type="Proteomes" id="UP000187013"/>
    </source>
</evidence>
<gene>
    <name evidence="4" type="ORF">ZYGR_0N02080</name>
</gene>
<feature type="compositionally biased region" description="Basic and acidic residues" evidence="2">
    <location>
        <begin position="123"/>
        <end position="134"/>
    </location>
</feature>
<evidence type="ECO:0000313" key="4">
    <source>
        <dbReference type="EMBL" id="GAV48803.1"/>
    </source>
</evidence>
<keyword evidence="3" id="KW-0472">Membrane</keyword>
<evidence type="ECO:0000256" key="2">
    <source>
        <dbReference type="SAM" id="MobiDB-lite"/>
    </source>
</evidence>
<dbReference type="OrthoDB" id="4068598at2759"/>
<feature type="compositionally biased region" description="Low complexity" evidence="2">
    <location>
        <begin position="255"/>
        <end position="289"/>
    </location>
</feature>
<comment type="caution">
    <text evidence="4">The sequence shown here is derived from an EMBL/GenBank/DDBJ whole genome shotgun (WGS) entry which is preliminary data.</text>
</comment>
<feature type="region of interest" description="Disordered" evidence="2">
    <location>
        <begin position="104"/>
        <end position="178"/>
    </location>
</feature>
<dbReference type="EMBL" id="BDGX01000014">
    <property type="protein sequence ID" value="GAV48803.1"/>
    <property type="molecule type" value="Genomic_DNA"/>
</dbReference>
<evidence type="ECO:0000256" key="1">
    <source>
        <dbReference type="SAM" id="Coils"/>
    </source>
</evidence>